<dbReference type="SMR" id="A2G1B9"/>
<evidence type="ECO:0000256" key="6">
    <source>
        <dbReference type="PIRSR" id="PIRSR600760-2"/>
    </source>
</evidence>
<dbReference type="Gene3D" id="3.30.540.10">
    <property type="entry name" value="Fructose-1,6-Bisphosphatase, subunit A, domain 1"/>
    <property type="match status" value="1"/>
</dbReference>
<dbReference type="RefSeq" id="XP_001301982.1">
    <property type="nucleotide sequence ID" value="XM_001301981.1"/>
</dbReference>
<protein>
    <submittedName>
        <fullName evidence="7">Inositol monophosphatase family protein</fullName>
    </submittedName>
</protein>
<dbReference type="eggNOG" id="KOG1528">
    <property type="taxonomic scope" value="Eukaryota"/>
</dbReference>
<feature type="binding site" evidence="6">
    <location>
        <position position="120"/>
    </location>
    <ligand>
        <name>Mg(2+)</name>
        <dbReference type="ChEBI" id="CHEBI:18420"/>
        <label>1</label>
        <note>catalytic</note>
    </ligand>
</feature>
<dbReference type="PROSITE" id="PS00629">
    <property type="entry name" value="IMP_1"/>
    <property type="match status" value="1"/>
</dbReference>
<sequence>MFGKYEKEVNTLVNIMKRAIPMTIGIQKRLDFEEVRTKKDGTYVSIADYAIQSIIMDGIFNNLPGDDCLGEEDCGKLNPYFLSMVKKVLPDDFDPVKACHKAIFKWGPDNHRVWVIDPIDGTAGFVSNGAYAIATALLIDMKVACSITAWPLHDPQYTGLPFEGPAIFIATDEGLAVAMDMEGNTYDMTKPTCHESGLLTNGLGRVLAVIKETFRIDNIISMVSMVKGFILASGKASVYARIHKMQEHVWDVAPFELFVRNCGGYVTDGLGHQLVYLPNGMIKDTEYGILSTIGRQEFHDKVLATMREGMKNILQIDYWED</sequence>
<feature type="binding site" evidence="6">
    <location>
        <position position="119"/>
    </location>
    <ligand>
        <name>Mg(2+)</name>
        <dbReference type="ChEBI" id="CHEBI:18420"/>
        <label>1</label>
        <note>catalytic</note>
    </ligand>
</feature>
<proteinExistence type="inferred from homology"/>
<comment type="similarity">
    <text evidence="2">Belongs to the inositol monophosphatase superfamily.</text>
</comment>
<evidence type="ECO:0000256" key="2">
    <source>
        <dbReference type="ARBA" id="ARBA00009759"/>
    </source>
</evidence>
<dbReference type="EMBL" id="DS114239">
    <property type="protein sequence ID" value="EAX89052.1"/>
    <property type="molecule type" value="Genomic_DNA"/>
</dbReference>
<evidence type="ECO:0000256" key="4">
    <source>
        <dbReference type="ARBA" id="ARBA00022801"/>
    </source>
</evidence>
<evidence type="ECO:0000256" key="5">
    <source>
        <dbReference type="ARBA" id="ARBA00022842"/>
    </source>
</evidence>
<gene>
    <name evidence="7" type="ORF">TVAG_144580</name>
</gene>
<evidence type="ECO:0000256" key="1">
    <source>
        <dbReference type="ARBA" id="ARBA00001946"/>
    </source>
</evidence>
<dbReference type="STRING" id="5722.A2G1B9"/>
<dbReference type="GO" id="GO:0046872">
    <property type="term" value="F:metal ion binding"/>
    <property type="evidence" value="ECO:0007669"/>
    <property type="project" value="UniProtKB-KW"/>
</dbReference>
<dbReference type="KEGG" id="tva:4746718"/>
<dbReference type="OrthoDB" id="411145at2759"/>
<organism evidence="7 8">
    <name type="scientific">Trichomonas vaginalis (strain ATCC PRA-98 / G3)</name>
    <dbReference type="NCBI Taxonomy" id="412133"/>
    <lineage>
        <taxon>Eukaryota</taxon>
        <taxon>Metamonada</taxon>
        <taxon>Parabasalia</taxon>
        <taxon>Trichomonadida</taxon>
        <taxon>Trichomonadidae</taxon>
        <taxon>Trichomonas</taxon>
    </lineage>
</organism>
<dbReference type="Proteomes" id="UP000001542">
    <property type="component" value="Unassembled WGS sequence"/>
</dbReference>
<dbReference type="Gene3D" id="3.40.190.80">
    <property type="match status" value="1"/>
</dbReference>
<comment type="cofactor">
    <cofactor evidence="1 6">
        <name>Mg(2+)</name>
        <dbReference type="ChEBI" id="CHEBI:18420"/>
    </cofactor>
</comment>
<keyword evidence="3 6" id="KW-0479">Metal-binding</keyword>
<dbReference type="GO" id="GO:0008441">
    <property type="term" value="F:3'(2'),5'-bisphosphate nucleotidase activity"/>
    <property type="evidence" value="ECO:0000318"/>
    <property type="project" value="GO_Central"/>
</dbReference>
<evidence type="ECO:0000313" key="7">
    <source>
        <dbReference type="EMBL" id="EAX89052.1"/>
    </source>
</evidence>
<keyword evidence="5 6" id="KW-0460">Magnesium</keyword>
<keyword evidence="4" id="KW-0378">Hydrolase</keyword>
<dbReference type="PANTHER" id="PTHR43200">
    <property type="entry name" value="PHOSPHATASE"/>
    <property type="match status" value="1"/>
</dbReference>
<dbReference type="FunCoup" id="A2G1B9">
    <property type="interactions" value="72"/>
</dbReference>
<dbReference type="InterPro" id="IPR051090">
    <property type="entry name" value="Inositol_monoP_superfamily"/>
</dbReference>
<feature type="binding site" evidence="6">
    <location>
        <position position="71"/>
    </location>
    <ligand>
        <name>Mg(2+)</name>
        <dbReference type="ChEBI" id="CHEBI:18420"/>
        <label>1</label>
        <note>catalytic</note>
    </ligand>
</feature>
<dbReference type="SUPFAM" id="SSF56655">
    <property type="entry name" value="Carbohydrate phosphatase"/>
    <property type="match status" value="1"/>
</dbReference>
<dbReference type="InterPro" id="IPR020583">
    <property type="entry name" value="Inositol_monoP_metal-BS"/>
</dbReference>
<reference evidence="7" key="2">
    <citation type="journal article" date="2007" name="Science">
        <title>Draft genome sequence of the sexually transmitted pathogen Trichomonas vaginalis.</title>
        <authorList>
            <person name="Carlton J.M."/>
            <person name="Hirt R.P."/>
            <person name="Silva J.C."/>
            <person name="Delcher A.L."/>
            <person name="Schatz M."/>
            <person name="Zhao Q."/>
            <person name="Wortman J.R."/>
            <person name="Bidwell S.L."/>
            <person name="Alsmark U.C.M."/>
            <person name="Besteiro S."/>
            <person name="Sicheritz-Ponten T."/>
            <person name="Noel C.J."/>
            <person name="Dacks J.B."/>
            <person name="Foster P.G."/>
            <person name="Simillion C."/>
            <person name="Van de Peer Y."/>
            <person name="Miranda-Saavedra D."/>
            <person name="Barton G.J."/>
            <person name="Westrop G.D."/>
            <person name="Mueller S."/>
            <person name="Dessi D."/>
            <person name="Fiori P.L."/>
            <person name="Ren Q."/>
            <person name="Paulsen I."/>
            <person name="Zhang H."/>
            <person name="Bastida-Corcuera F.D."/>
            <person name="Simoes-Barbosa A."/>
            <person name="Brown M.T."/>
            <person name="Hayes R.D."/>
            <person name="Mukherjee M."/>
            <person name="Okumura C.Y."/>
            <person name="Schneider R."/>
            <person name="Smith A.J."/>
            <person name="Vanacova S."/>
            <person name="Villalvazo M."/>
            <person name="Haas B.J."/>
            <person name="Pertea M."/>
            <person name="Feldblyum T.V."/>
            <person name="Utterback T.R."/>
            <person name="Shu C.L."/>
            <person name="Osoegawa K."/>
            <person name="de Jong P.J."/>
            <person name="Hrdy I."/>
            <person name="Horvathova L."/>
            <person name="Zubacova Z."/>
            <person name="Dolezal P."/>
            <person name="Malik S.B."/>
            <person name="Logsdon J.M. Jr."/>
            <person name="Henze K."/>
            <person name="Gupta A."/>
            <person name="Wang C.C."/>
            <person name="Dunne R.L."/>
            <person name="Upcroft J.A."/>
            <person name="Upcroft P."/>
            <person name="White O."/>
            <person name="Salzberg S.L."/>
            <person name="Tang P."/>
            <person name="Chiu C.-H."/>
            <person name="Lee Y.-S."/>
            <person name="Embley T.M."/>
            <person name="Coombs G.H."/>
            <person name="Mottram J.C."/>
            <person name="Tachezy J."/>
            <person name="Fraser-Liggett C.M."/>
            <person name="Johnson P.J."/>
        </authorList>
    </citation>
    <scope>NUCLEOTIDE SEQUENCE [LARGE SCALE GENOMIC DNA]</scope>
    <source>
        <strain evidence="7">G3</strain>
    </source>
</reference>
<keyword evidence="8" id="KW-1185">Reference proteome</keyword>
<dbReference type="FunFam" id="3.40.190.80:FF:000045">
    <property type="entry name" value="Inositol monophosphatase family protein"/>
    <property type="match status" value="1"/>
</dbReference>
<reference evidence="7" key="1">
    <citation type="submission" date="2006-10" db="EMBL/GenBank/DDBJ databases">
        <authorList>
            <person name="Amadeo P."/>
            <person name="Zhao Q."/>
            <person name="Wortman J."/>
            <person name="Fraser-Liggett C."/>
            <person name="Carlton J."/>
        </authorList>
    </citation>
    <scope>NUCLEOTIDE SEQUENCE</scope>
    <source>
        <strain evidence="7">G3</strain>
    </source>
</reference>
<dbReference type="InParanoid" id="A2G1B9"/>
<dbReference type="VEuPathDB" id="TrichDB:TVAG_144580"/>
<dbReference type="InterPro" id="IPR000760">
    <property type="entry name" value="Inositol_monophosphatase-like"/>
</dbReference>
<name>A2G1B9_TRIV3</name>
<accession>A2G1B9</accession>
<dbReference type="GO" id="GO:0000103">
    <property type="term" value="P:sulfate assimilation"/>
    <property type="evidence" value="ECO:0000318"/>
    <property type="project" value="GO_Central"/>
</dbReference>
<feature type="binding site" evidence="6">
    <location>
        <position position="117"/>
    </location>
    <ligand>
        <name>Mg(2+)</name>
        <dbReference type="ChEBI" id="CHEBI:18420"/>
        <label>1</label>
        <note>catalytic</note>
    </ligand>
</feature>
<evidence type="ECO:0000256" key="3">
    <source>
        <dbReference type="ARBA" id="ARBA00022723"/>
    </source>
</evidence>
<dbReference type="VEuPathDB" id="TrichDB:TVAGG3_0152020"/>
<feature type="binding site" evidence="6">
    <location>
        <position position="251"/>
    </location>
    <ligand>
        <name>Mg(2+)</name>
        <dbReference type="ChEBI" id="CHEBI:18420"/>
        <label>1</label>
        <note>catalytic</note>
    </ligand>
</feature>
<dbReference type="AlphaFoldDB" id="A2G1B9"/>
<evidence type="ECO:0000313" key="8">
    <source>
        <dbReference type="Proteomes" id="UP000001542"/>
    </source>
</evidence>
<dbReference type="Pfam" id="PF00459">
    <property type="entry name" value="Inositol_P"/>
    <property type="match status" value="1"/>
</dbReference>
<dbReference type="FunFam" id="3.30.540.10:FF:000046">
    <property type="entry name" value="Inositol monophosphatase family protein"/>
    <property type="match status" value="1"/>
</dbReference>
<dbReference type="PANTHER" id="PTHR43200:SF6">
    <property type="entry name" value="3'(2'),5'-BISPHOSPHATE NUCLEOTIDASE"/>
    <property type="match status" value="1"/>
</dbReference>